<name>A0A975X0X2_9BURK</name>
<protein>
    <submittedName>
        <fullName evidence="1">Uncharacterized protein</fullName>
    </submittedName>
</protein>
<evidence type="ECO:0000313" key="1">
    <source>
        <dbReference type="EMBL" id="SOY50825.1"/>
    </source>
</evidence>
<comment type="caution">
    <text evidence="1">The sequence shown here is derived from an EMBL/GenBank/DDBJ whole genome shotgun (WGS) entry which is preliminary data.</text>
</comment>
<proteinExistence type="predicted"/>
<dbReference type="Proteomes" id="UP000256297">
    <property type="component" value="Chromosome CBM2589_b"/>
</dbReference>
<reference evidence="1 2" key="1">
    <citation type="submission" date="2018-01" db="EMBL/GenBank/DDBJ databases">
        <authorList>
            <person name="Clerissi C."/>
        </authorList>
    </citation>
    <scope>NUCLEOTIDE SEQUENCE [LARGE SCALE GENOMIC DNA]</scope>
    <source>
        <strain evidence="1">Cupriavidus taiwanensis STM 3521</strain>
    </source>
</reference>
<gene>
    <name evidence="1" type="ORF">CBM2589_B230162</name>
</gene>
<sequence>MLFLLPGSARAIGHHLIGAAAGAD</sequence>
<dbReference type="EMBL" id="OFSP01000016">
    <property type="protein sequence ID" value="SOY50825.1"/>
    <property type="molecule type" value="Genomic_DNA"/>
</dbReference>
<dbReference type="AlphaFoldDB" id="A0A975X0X2"/>
<organism evidence="1 2">
    <name type="scientific">Cupriavidus taiwanensis</name>
    <dbReference type="NCBI Taxonomy" id="164546"/>
    <lineage>
        <taxon>Bacteria</taxon>
        <taxon>Pseudomonadati</taxon>
        <taxon>Pseudomonadota</taxon>
        <taxon>Betaproteobacteria</taxon>
        <taxon>Burkholderiales</taxon>
        <taxon>Burkholderiaceae</taxon>
        <taxon>Cupriavidus</taxon>
    </lineage>
</organism>
<accession>A0A975X0X2</accession>
<evidence type="ECO:0000313" key="2">
    <source>
        <dbReference type="Proteomes" id="UP000256297"/>
    </source>
</evidence>